<dbReference type="InterPro" id="IPR012349">
    <property type="entry name" value="Split_barrel_FMN-bd"/>
</dbReference>
<dbReference type="InterPro" id="IPR011576">
    <property type="entry name" value="Pyridox_Oxase_N"/>
</dbReference>
<gene>
    <name evidence="2" type="ORF">H9736_01370</name>
</gene>
<comment type="caution">
    <text evidence="2">The sequence shown here is derived from an EMBL/GenBank/DDBJ whole genome shotgun (WGS) entry which is preliminary data.</text>
</comment>
<accession>A0A9D1WPL7</accession>
<protein>
    <submittedName>
        <fullName evidence="2">Pyridoxamine 5'-phosphate oxidase family protein</fullName>
    </submittedName>
</protein>
<dbReference type="Proteomes" id="UP000886800">
    <property type="component" value="Unassembled WGS sequence"/>
</dbReference>
<reference evidence="2" key="2">
    <citation type="submission" date="2021-04" db="EMBL/GenBank/DDBJ databases">
        <authorList>
            <person name="Gilroy R."/>
        </authorList>
    </citation>
    <scope>NUCLEOTIDE SEQUENCE</scope>
    <source>
        <strain evidence="2">CHK188-5543</strain>
    </source>
</reference>
<reference evidence="2" key="1">
    <citation type="journal article" date="2021" name="PeerJ">
        <title>Extensive microbial diversity within the chicken gut microbiome revealed by metagenomics and culture.</title>
        <authorList>
            <person name="Gilroy R."/>
            <person name="Ravi A."/>
            <person name="Getino M."/>
            <person name="Pursley I."/>
            <person name="Horton D.L."/>
            <person name="Alikhan N.F."/>
            <person name="Baker D."/>
            <person name="Gharbi K."/>
            <person name="Hall N."/>
            <person name="Watson M."/>
            <person name="Adriaenssens E.M."/>
            <person name="Foster-Nyarko E."/>
            <person name="Jarju S."/>
            <person name="Secka A."/>
            <person name="Antonio M."/>
            <person name="Oren A."/>
            <person name="Chaudhuri R.R."/>
            <person name="La Ragione R."/>
            <person name="Hildebrand F."/>
            <person name="Pallen M.J."/>
        </authorList>
    </citation>
    <scope>NUCLEOTIDE SEQUENCE</scope>
    <source>
        <strain evidence="2">CHK188-5543</strain>
    </source>
</reference>
<organism evidence="2 3">
    <name type="scientific">Candidatus Anaerotruncus excrementipullorum</name>
    <dbReference type="NCBI Taxonomy" id="2838465"/>
    <lineage>
        <taxon>Bacteria</taxon>
        <taxon>Bacillati</taxon>
        <taxon>Bacillota</taxon>
        <taxon>Clostridia</taxon>
        <taxon>Eubacteriales</taxon>
        <taxon>Oscillospiraceae</taxon>
        <taxon>Anaerotruncus</taxon>
    </lineage>
</organism>
<evidence type="ECO:0000259" key="1">
    <source>
        <dbReference type="Pfam" id="PF01243"/>
    </source>
</evidence>
<dbReference type="AlphaFoldDB" id="A0A9D1WPL7"/>
<dbReference type="EMBL" id="DXES01000029">
    <property type="protein sequence ID" value="HIX64877.1"/>
    <property type="molecule type" value="Genomic_DNA"/>
</dbReference>
<sequence>MEEVYAFLKACGTYYLATLEGDQPRVRPFGTVDLYQGQLTIQTGRKKPVAQQLLANPQVELCAFDGERWLRVAAKAVEVPEIEAQRHMLEAYPNLQNAYAPGDGNTMIFALTQATATFSSFTAPSRTVTF</sequence>
<proteinExistence type="predicted"/>
<dbReference type="Pfam" id="PF01243">
    <property type="entry name" value="PNPOx_N"/>
    <property type="match status" value="1"/>
</dbReference>
<evidence type="ECO:0000313" key="2">
    <source>
        <dbReference type="EMBL" id="HIX64877.1"/>
    </source>
</evidence>
<name>A0A9D1WPL7_9FIRM</name>
<feature type="domain" description="Pyridoxamine 5'-phosphate oxidase N-terminal" evidence="1">
    <location>
        <begin position="2"/>
        <end position="113"/>
    </location>
</feature>
<dbReference type="SUPFAM" id="SSF50475">
    <property type="entry name" value="FMN-binding split barrel"/>
    <property type="match status" value="1"/>
</dbReference>
<evidence type="ECO:0000313" key="3">
    <source>
        <dbReference type="Proteomes" id="UP000886800"/>
    </source>
</evidence>
<dbReference type="Gene3D" id="2.30.110.10">
    <property type="entry name" value="Electron Transport, Fmn-binding Protein, Chain A"/>
    <property type="match status" value="1"/>
</dbReference>